<dbReference type="PANTHER" id="PTHR11039">
    <property type="entry name" value="NEBULIN"/>
    <property type="match status" value="1"/>
</dbReference>
<feature type="non-terminal residue" evidence="3">
    <location>
        <position position="1"/>
    </location>
</feature>
<evidence type="ECO:0000256" key="1">
    <source>
        <dbReference type="ARBA" id="ARBA00022737"/>
    </source>
</evidence>
<dbReference type="SMART" id="SM00227">
    <property type="entry name" value="NEBU"/>
    <property type="match status" value="4"/>
</dbReference>
<sequence length="182" mass="21318">IDYKNYLHQWTCLPDQSDVTHARQAYDLQSDVMVYHLQFQNLYKADLQWLKGIGWFPSGSLEDERNKRATQILSDHVYRQHPDKFTFSSLMDSIPMVLAKNNAITMNHHLYTEAWDKDKTTVHIMPDTPEVLLAKQNKINYSEKHYKLGLEEAKKKGYDMRIDAIPIRMAKASRDIASEVNF</sequence>
<comment type="caution">
    <text evidence="3">The sequence shown here is derived from an EMBL/GenBank/DDBJ whole genome shotgun (WGS) entry which is preliminary data.</text>
</comment>
<proteinExistence type="predicted"/>
<evidence type="ECO:0000313" key="3">
    <source>
        <dbReference type="EMBL" id="TKC33242.1"/>
    </source>
</evidence>
<dbReference type="GO" id="GO:0071691">
    <property type="term" value="P:cardiac muscle thin filament assembly"/>
    <property type="evidence" value="ECO:0007669"/>
    <property type="project" value="TreeGrafter"/>
</dbReference>
<dbReference type="Pfam" id="PF00880">
    <property type="entry name" value="Nebulin"/>
    <property type="match status" value="2"/>
</dbReference>
<dbReference type="InterPro" id="IPR000900">
    <property type="entry name" value="Nebulin_repeat"/>
</dbReference>
<dbReference type="GO" id="GO:0051015">
    <property type="term" value="F:actin filament binding"/>
    <property type="evidence" value="ECO:0007669"/>
    <property type="project" value="InterPro"/>
</dbReference>
<dbReference type="Proteomes" id="UP000308365">
    <property type="component" value="Unassembled WGS sequence"/>
</dbReference>
<dbReference type="InterPro" id="IPR055297">
    <property type="entry name" value="NEBU/NEBL"/>
</dbReference>
<reference evidence="4" key="1">
    <citation type="journal article" date="2019" name="IScience">
        <title>Narwhal Genome Reveals Long-Term Low Genetic Diversity despite Current Large Abundance Size.</title>
        <authorList>
            <person name="Westbury M.V."/>
            <person name="Petersen B."/>
            <person name="Garde E."/>
            <person name="Heide-Jorgensen M.P."/>
            <person name="Lorenzen E.D."/>
        </authorList>
    </citation>
    <scope>NUCLEOTIDE SEQUENCE [LARGE SCALE GENOMIC DNA]</scope>
</reference>
<dbReference type="EMBL" id="RWIC01012552">
    <property type="protein sequence ID" value="TKC33242.1"/>
    <property type="molecule type" value="Genomic_DNA"/>
</dbReference>
<dbReference type="AlphaFoldDB" id="A0A4U1EAN6"/>
<evidence type="ECO:0000313" key="4">
    <source>
        <dbReference type="Proteomes" id="UP000308365"/>
    </source>
</evidence>
<keyword evidence="2" id="KW-0009">Actin-binding</keyword>
<organism evidence="3 4">
    <name type="scientific">Monodon monoceros</name>
    <name type="common">Narwhal</name>
    <name type="synonym">Ceratodon monodon</name>
    <dbReference type="NCBI Taxonomy" id="40151"/>
    <lineage>
        <taxon>Eukaryota</taxon>
        <taxon>Metazoa</taxon>
        <taxon>Chordata</taxon>
        <taxon>Craniata</taxon>
        <taxon>Vertebrata</taxon>
        <taxon>Euteleostomi</taxon>
        <taxon>Mammalia</taxon>
        <taxon>Eutheria</taxon>
        <taxon>Laurasiatheria</taxon>
        <taxon>Artiodactyla</taxon>
        <taxon>Whippomorpha</taxon>
        <taxon>Cetacea</taxon>
        <taxon>Odontoceti</taxon>
        <taxon>Monodontidae</taxon>
        <taxon>Monodon</taxon>
    </lineage>
</organism>
<evidence type="ECO:0008006" key="5">
    <source>
        <dbReference type="Google" id="ProtNLM"/>
    </source>
</evidence>
<dbReference type="GO" id="GO:0030018">
    <property type="term" value="C:Z disc"/>
    <property type="evidence" value="ECO:0007669"/>
    <property type="project" value="InterPro"/>
</dbReference>
<evidence type="ECO:0000256" key="2">
    <source>
        <dbReference type="ARBA" id="ARBA00023203"/>
    </source>
</evidence>
<name>A0A4U1EAN6_MONMO</name>
<accession>A0A4U1EAN6</accession>
<dbReference type="PANTHER" id="PTHR11039:SF65">
    <property type="entry name" value="NEBULIN"/>
    <property type="match status" value="1"/>
</dbReference>
<dbReference type="PROSITE" id="PS51216">
    <property type="entry name" value="NEBULIN"/>
    <property type="match status" value="2"/>
</dbReference>
<gene>
    <name evidence="3" type="ORF">EI555_014021</name>
</gene>
<keyword evidence="1" id="KW-0677">Repeat</keyword>
<protein>
    <recommendedName>
        <fullName evidence="5">Nebulin</fullName>
    </recommendedName>
</protein>